<evidence type="ECO:0000313" key="2">
    <source>
        <dbReference type="EMBL" id="MEY2252498.1"/>
    </source>
</evidence>
<keyword evidence="1" id="KW-0472">Membrane</keyword>
<dbReference type="EMBL" id="JBGBDC010000006">
    <property type="protein sequence ID" value="MEY2252498.1"/>
    <property type="molecule type" value="Genomic_DNA"/>
</dbReference>
<reference evidence="2 3" key="1">
    <citation type="journal article" date="2016" name="Int. J. Syst. Evol. Microbiol.">
        <title>Description of Comamonas sediminis sp. nov., isolated from lagoon sediments.</title>
        <authorList>
            <person name="Subhash Y."/>
            <person name="Bang J.J."/>
            <person name="You T.H."/>
            <person name="Lee S.S."/>
        </authorList>
    </citation>
    <scope>NUCLEOTIDE SEQUENCE [LARGE SCALE GENOMIC DNA]</scope>
    <source>
        <strain evidence="2 3">JCM 31169</strain>
    </source>
</reference>
<dbReference type="RefSeq" id="WP_369460528.1">
    <property type="nucleotide sequence ID" value="NZ_JBGBDC010000006.1"/>
</dbReference>
<accession>A0ABV4B570</accession>
<evidence type="ECO:0000313" key="3">
    <source>
        <dbReference type="Proteomes" id="UP001562178"/>
    </source>
</evidence>
<evidence type="ECO:0000256" key="1">
    <source>
        <dbReference type="SAM" id="Phobius"/>
    </source>
</evidence>
<name>A0ABV4B570_9BURK</name>
<sequence>MSIFKLIHKTVGRVLATILLLISIPAAWVAISAHFDTHPNDPLFTIFPAFWNWINGGWNVPRWLCLLIFVILIWIVVTSLLEYFKKPVSEIVAPNVKITSLDQLSNKEITVLFGFMMTMEAQGSSAFLIPKKVADLVNESVAQIEAAFLHLMDKGFVMQSANIGDIEVRYYLTAQGKIFIAAHEDELLARANSIEIRDKKSFDDM</sequence>
<feature type="transmembrane region" description="Helical" evidence="1">
    <location>
        <begin position="60"/>
        <end position="81"/>
    </location>
</feature>
<protein>
    <submittedName>
        <fullName evidence="2">Uncharacterized protein</fullName>
    </submittedName>
</protein>
<keyword evidence="1" id="KW-1133">Transmembrane helix</keyword>
<dbReference type="Proteomes" id="UP001562178">
    <property type="component" value="Unassembled WGS sequence"/>
</dbReference>
<comment type="caution">
    <text evidence="2">The sequence shown here is derived from an EMBL/GenBank/DDBJ whole genome shotgun (WGS) entry which is preliminary data.</text>
</comment>
<keyword evidence="3" id="KW-1185">Reference proteome</keyword>
<proteinExistence type="predicted"/>
<keyword evidence="1" id="KW-0812">Transmembrane</keyword>
<organism evidence="2 3">
    <name type="scientific">Comamonas sediminis</name>
    <dbReference type="NCBI Taxonomy" id="1783360"/>
    <lineage>
        <taxon>Bacteria</taxon>
        <taxon>Pseudomonadati</taxon>
        <taxon>Pseudomonadota</taxon>
        <taxon>Betaproteobacteria</taxon>
        <taxon>Burkholderiales</taxon>
        <taxon>Comamonadaceae</taxon>
        <taxon>Comamonas</taxon>
    </lineage>
</organism>
<gene>
    <name evidence="2" type="ORF">AB7A72_15880</name>
</gene>